<name>G2HGC5_PANTR</name>
<keyword evidence="1" id="KW-0175">Coiled coil</keyword>
<dbReference type="InterPro" id="IPR038807">
    <property type="entry name" value="CCDC150"/>
</dbReference>
<reference evidence="3" key="1">
    <citation type="journal article" date="2011" name="Funct. Integr. Genomics">
        <title>Major chimpanzee-specific structural changes in sperm development-associated genes.</title>
        <authorList>
            <person name="Kim R.N."/>
            <person name="Kim D.W."/>
            <person name="Choi S.H."/>
            <person name="Chae S.H."/>
            <person name="Nam S.H."/>
            <person name="Kim D.W."/>
            <person name="Kim A."/>
            <person name="Kang A."/>
            <person name="Park K.H."/>
            <person name="Lee Y.S."/>
            <person name="Hirai M."/>
            <person name="Suzuki Y."/>
            <person name="Sugano S."/>
            <person name="Hashimoto K."/>
            <person name="Kim D.S."/>
            <person name="Park H.S."/>
        </authorList>
    </citation>
    <scope>NUCLEOTIDE SEQUENCE</scope>
    <source>
        <tissue evidence="3">Testis</tissue>
    </source>
</reference>
<evidence type="ECO:0000313" key="3">
    <source>
        <dbReference type="EMBL" id="BAK62783.1"/>
    </source>
</evidence>
<dbReference type="AlphaFoldDB" id="G2HGC5"/>
<sequence length="176" mass="21394">MELIKDQYQKKNYEQSLSIQRFVCEMTNLQKEMQMLAKSQYDASVRNKQQELHLEAERKIRQELENRCQELEETVRHLKKCKEATENTLKEASVESEQITANLEEAHRWFKHRFDGLQLELTKNRLQRPSGEDRWQEEDQDVKHDVMSNQSVLHRWEKKQNLRPMPKKYHSEVQRK</sequence>
<evidence type="ECO:0000256" key="1">
    <source>
        <dbReference type="SAM" id="Coils"/>
    </source>
</evidence>
<evidence type="ECO:0000256" key="2">
    <source>
        <dbReference type="SAM" id="MobiDB-lite"/>
    </source>
</evidence>
<proteinExistence type="evidence at transcript level"/>
<accession>G2HGC5</accession>
<dbReference type="PANTHER" id="PTHR35352:SF1">
    <property type="entry name" value="COILED-COIL DOMAIN-CONTAINING PROTEIN 150"/>
    <property type="match status" value="1"/>
</dbReference>
<feature type="region of interest" description="Disordered" evidence="2">
    <location>
        <begin position="127"/>
        <end position="176"/>
    </location>
</feature>
<dbReference type="PANTHER" id="PTHR35352">
    <property type="entry name" value="COILED-COIL DOMAIN-CONTAINING PROTEIN 150"/>
    <property type="match status" value="1"/>
</dbReference>
<dbReference type="EMBL" id="AK305789">
    <property type="protein sequence ID" value="BAK62783.1"/>
    <property type="molecule type" value="mRNA"/>
</dbReference>
<feature type="coiled-coil region" evidence="1">
    <location>
        <begin position="46"/>
        <end position="102"/>
    </location>
</feature>
<protein>
    <submittedName>
        <fullName evidence="3">Uncharacterized protein</fullName>
    </submittedName>
</protein>
<organism evidence="3">
    <name type="scientific">Pan troglodytes</name>
    <name type="common">Chimpanzee</name>
    <dbReference type="NCBI Taxonomy" id="9598"/>
    <lineage>
        <taxon>Eukaryota</taxon>
        <taxon>Metazoa</taxon>
        <taxon>Chordata</taxon>
        <taxon>Craniata</taxon>
        <taxon>Vertebrata</taxon>
        <taxon>Euteleostomi</taxon>
        <taxon>Mammalia</taxon>
        <taxon>Eutheria</taxon>
        <taxon>Euarchontoglires</taxon>
        <taxon>Primates</taxon>
        <taxon>Haplorrhini</taxon>
        <taxon>Catarrhini</taxon>
        <taxon>Hominidae</taxon>
        <taxon>Pan</taxon>
    </lineage>
</organism>